<name>A0A2X0VQ39_9ACTO</name>
<evidence type="ECO:0000313" key="3">
    <source>
        <dbReference type="Proteomes" id="UP000250192"/>
    </source>
</evidence>
<feature type="compositionally biased region" description="Low complexity" evidence="1">
    <location>
        <begin position="25"/>
        <end position="49"/>
    </location>
</feature>
<feature type="region of interest" description="Disordered" evidence="1">
    <location>
        <begin position="101"/>
        <end position="122"/>
    </location>
</feature>
<organism evidence="2 3">
    <name type="scientific">Schaalia odontolytica</name>
    <dbReference type="NCBI Taxonomy" id="1660"/>
    <lineage>
        <taxon>Bacteria</taxon>
        <taxon>Bacillati</taxon>
        <taxon>Actinomycetota</taxon>
        <taxon>Actinomycetes</taxon>
        <taxon>Actinomycetales</taxon>
        <taxon>Actinomycetaceae</taxon>
        <taxon>Schaalia</taxon>
    </lineage>
</organism>
<reference evidence="2 3" key="1">
    <citation type="submission" date="2018-06" db="EMBL/GenBank/DDBJ databases">
        <authorList>
            <consortium name="Pathogen Informatics"/>
            <person name="Doyle S."/>
        </authorList>
    </citation>
    <scope>NUCLEOTIDE SEQUENCE [LARGE SCALE GENOMIC DNA]</scope>
    <source>
        <strain evidence="2 3">NCTC9935</strain>
    </source>
</reference>
<gene>
    <name evidence="2" type="ORF">NCTC9935_01351</name>
</gene>
<evidence type="ECO:0008006" key="4">
    <source>
        <dbReference type="Google" id="ProtNLM"/>
    </source>
</evidence>
<dbReference type="Gene3D" id="6.10.180.30">
    <property type="match status" value="1"/>
</dbReference>
<evidence type="ECO:0000313" key="2">
    <source>
        <dbReference type="EMBL" id="SPT55841.1"/>
    </source>
</evidence>
<feature type="region of interest" description="Disordered" evidence="1">
    <location>
        <begin position="1"/>
        <end position="51"/>
    </location>
</feature>
<proteinExistence type="predicted"/>
<accession>A0A2X0VQ39</accession>
<dbReference type="EMBL" id="UAPR01000004">
    <property type="protein sequence ID" value="SPT55841.1"/>
    <property type="molecule type" value="Genomic_DNA"/>
</dbReference>
<evidence type="ECO:0000256" key="1">
    <source>
        <dbReference type="SAM" id="MobiDB-lite"/>
    </source>
</evidence>
<keyword evidence="3" id="KW-1185">Reference proteome</keyword>
<dbReference type="AlphaFoldDB" id="A0A2X0VQ39"/>
<sequence>MTPRRPTPIRSDLSTGPAAVIAPPRETTSTSRATRARKAANSGNAGNASDTDERIVKVTARVSADIAGRCRAAYIDGVLEGGPASFEAWIVEAMTAALARAEKKRGRRYEPLAADRIPKGRR</sequence>
<protein>
    <recommendedName>
        <fullName evidence="4">Centromere-binding protein ParB C-terminal domain-containing protein</fullName>
    </recommendedName>
</protein>
<dbReference type="Proteomes" id="UP000250192">
    <property type="component" value="Unassembled WGS sequence"/>
</dbReference>